<feature type="compositionally biased region" description="Low complexity" evidence="1">
    <location>
        <begin position="38"/>
        <end position="62"/>
    </location>
</feature>
<name>A0AAE4KTK4_ENTGA</name>
<comment type="caution">
    <text evidence="4">The sequence shown here is derived from an EMBL/GenBank/DDBJ whole genome shotgun (WGS) entry which is preliminary data.</text>
</comment>
<sequence>MKSKKIIVYTCMGIFFGISAISTISHADDDSNKEVSEKNSSIVYSSSSTENSSEKSVSSSESMFSKDTVQESINNSSSTEIDSSATLESSDSEEKNNSKNSKEYKSDNDSDVSLNISQLDQLKIDVTSLFSDEQCTKLSEDVTQEKIDKLKEKVGNSTDSQKEEIFTLLSRATDLLQEFTFKGLGDSTFAQLYFYADKSYSCKLITKAVKPHSYVDKEYTTITVMDNKKNTVYSKKYIGNQLQQAQSETLDLKEGYYLVINKTEPSRFVTNHNDQLKQNETNPYMYMVRNGKLERIDDKNRILHFLGLGNSEYATLKVDYNTMNLTLVTNNVKPHQYFTSSYEKIEVLDLQDKVIYSKDFIGNKQLEAETEKVPFKIGYKIRLTGSEHSSRVKSYDDNNIVKPIELSEKMVEIRIGKQGLSKVFLFNEKMNRTLQKNIETRLTKEYLDSFIKADDRHKVFLNWLYGNSEAMQLYLDAGYATTSNQGGMSSYQFKNPYNLENEKEAFELWFKIWNKSDKSHQGTNLKIAISVAMEFNKEVSAWYNSSLKIDPIKRYLNYEDALQKGFLFEDFTNLTVQETRNVVNAKITDDDMNWLRNYMKQNKPDMLTRSGITRGYTLIKYVMKNPETGVSVQSGNFYGPNPTIKEVIKYGGVCGAMSKLSCVLAQAYGVPAFPVGQPGHCAYIYLNSDHNYQLGYDVYGWKGCGNYNSTLPYIQINNYFSSHIDEYRKSEYFRYESAIKTNNSDKLKLLNESLKVEPLNYHAWNDKLSLLSGAKDSDQYKEAIKSMNESLKDYPIISKDIGSSTDIKE</sequence>
<accession>A0AAE4KTK4</accession>
<feature type="domain" description="Putative mucin/carbohydrate-binding" evidence="3">
    <location>
        <begin position="305"/>
        <end position="402"/>
    </location>
</feature>
<dbReference type="EMBL" id="JARPZN010000050">
    <property type="protein sequence ID" value="MDT2692243.1"/>
    <property type="molecule type" value="Genomic_DNA"/>
</dbReference>
<evidence type="ECO:0000256" key="2">
    <source>
        <dbReference type="SAM" id="SignalP"/>
    </source>
</evidence>
<evidence type="ECO:0000259" key="3">
    <source>
        <dbReference type="Pfam" id="PF03272"/>
    </source>
</evidence>
<feature type="compositionally biased region" description="Basic and acidic residues" evidence="1">
    <location>
        <begin position="92"/>
        <end position="108"/>
    </location>
</feature>
<feature type="signal peptide" evidence="2">
    <location>
        <begin position="1"/>
        <end position="27"/>
    </location>
</feature>
<dbReference type="InterPro" id="IPR004954">
    <property type="entry name" value="Mucin-bd"/>
</dbReference>
<protein>
    <submittedName>
        <fullName evidence="4">Mucin/carbohydrate-binding domain-containing protein</fullName>
    </submittedName>
</protein>
<evidence type="ECO:0000256" key="1">
    <source>
        <dbReference type="SAM" id="MobiDB-lite"/>
    </source>
</evidence>
<proteinExistence type="predicted"/>
<organism evidence="4 5">
    <name type="scientific">Enterococcus gallinarum</name>
    <dbReference type="NCBI Taxonomy" id="1353"/>
    <lineage>
        <taxon>Bacteria</taxon>
        <taxon>Bacillati</taxon>
        <taxon>Bacillota</taxon>
        <taxon>Bacilli</taxon>
        <taxon>Lactobacillales</taxon>
        <taxon>Enterococcaceae</taxon>
        <taxon>Enterococcus</taxon>
    </lineage>
</organism>
<feature type="compositionally biased region" description="Basic and acidic residues" evidence="1">
    <location>
        <begin position="28"/>
        <end position="37"/>
    </location>
</feature>
<feature type="region of interest" description="Disordered" evidence="1">
    <location>
        <begin position="28"/>
        <end position="110"/>
    </location>
</feature>
<gene>
    <name evidence="4" type="ORF">P7E30_18990</name>
</gene>
<dbReference type="AlphaFoldDB" id="A0AAE4KTK4"/>
<evidence type="ECO:0000313" key="5">
    <source>
        <dbReference type="Proteomes" id="UP001183682"/>
    </source>
</evidence>
<feature type="chain" id="PRO_5042266129" evidence="2">
    <location>
        <begin position="28"/>
        <end position="809"/>
    </location>
</feature>
<dbReference type="Pfam" id="PF03272">
    <property type="entry name" value="Mucin_bdg"/>
    <property type="match status" value="2"/>
</dbReference>
<dbReference type="RefSeq" id="WP_311810214.1">
    <property type="nucleotide sequence ID" value="NZ_JARPZN010000050.1"/>
</dbReference>
<feature type="compositionally biased region" description="Polar residues" evidence="1">
    <location>
        <begin position="63"/>
        <end position="87"/>
    </location>
</feature>
<evidence type="ECO:0000313" key="4">
    <source>
        <dbReference type="EMBL" id="MDT2692243.1"/>
    </source>
</evidence>
<feature type="domain" description="Putative mucin/carbohydrate-binding" evidence="3">
    <location>
        <begin position="181"/>
        <end position="282"/>
    </location>
</feature>
<reference evidence="4" key="1">
    <citation type="submission" date="2023-03" db="EMBL/GenBank/DDBJ databases">
        <authorList>
            <person name="Shen W."/>
            <person name="Cai J."/>
        </authorList>
    </citation>
    <scope>NUCLEOTIDE SEQUENCE</scope>
    <source>
        <strain evidence="4">K69-2</strain>
    </source>
</reference>
<keyword evidence="2" id="KW-0732">Signal</keyword>
<dbReference type="Proteomes" id="UP001183682">
    <property type="component" value="Unassembled WGS sequence"/>
</dbReference>